<dbReference type="AlphaFoldDB" id="A0A932I4T7"/>
<gene>
    <name evidence="2" type="ORF">HYZ11_16375</name>
</gene>
<dbReference type="InterPro" id="IPR009875">
    <property type="entry name" value="PilZ_domain"/>
</dbReference>
<evidence type="ECO:0000259" key="1">
    <source>
        <dbReference type="Pfam" id="PF07238"/>
    </source>
</evidence>
<sequence>MAAEPEDKRRHPRRQLPVYVEAPAWEHAPIEGRDISAGGIFLTVRGLPAPPQPDARIELSFQVAGEAFHKCSARIAWVQPTRGGTWGIGLEIAIPEGDRHRLARKLEEHAAGPRPLWHA</sequence>
<organism evidence="2 3">
    <name type="scientific">Tectimicrobiota bacterium</name>
    <dbReference type="NCBI Taxonomy" id="2528274"/>
    <lineage>
        <taxon>Bacteria</taxon>
        <taxon>Pseudomonadati</taxon>
        <taxon>Nitrospinota/Tectimicrobiota group</taxon>
        <taxon>Candidatus Tectimicrobiota</taxon>
    </lineage>
</organism>
<protein>
    <submittedName>
        <fullName evidence="2">PilZ domain-containing protein</fullName>
    </submittedName>
</protein>
<feature type="domain" description="PilZ" evidence="1">
    <location>
        <begin position="8"/>
        <end position="107"/>
    </location>
</feature>
<evidence type="ECO:0000313" key="2">
    <source>
        <dbReference type="EMBL" id="MBI3129184.1"/>
    </source>
</evidence>
<reference evidence="2" key="1">
    <citation type="submission" date="2020-07" db="EMBL/GenBank/DDBJ databases">
        <title>Huge and variable diversity of episymbiotic CPR bacteria and DPANN archaea in groundwater ecosystems.</title>
        <authorList>
            <person name="He C.Y."/>
            <person name="Keren R."/>
            <person name="Whittaker M."/>
            <person name="Farag I.F."/>
            <person name="Doudna J."/>
            <person name="Cate J.H.D."/>
            <person name="Banfield J.F."/>
        </authorList>
    </citation>
    <scope>NUCLEOTIDE SEQUENCE</scope>
    <source>
        <strain evidence="2">NC_groundwater_763_Ag_S-0.2um_68_21</strain>
    </source>
</reference>
<evidence type="ECO:0000313" key="3">
    <source>
        <dbReference type="Proteomes" id="UP000782312"/>
    </source>
</evidence>
<dbReference type="SUPFAM" id="SSF141371">
    <property type="entry name" value="PilZ domain-like"/>
    <property type="match status" value="1"/>
</dbReference>
<comment type="caution">
    <text evidence="2">The sequence shown here is derived from an EMBL/GenBank/DDBJ whole genome shotgun (WGS) entry which is preliminary data.</text>
</comment>
<dbReference type="EMBL" id="JACPUR010000038">
    <property type="protein sequence ID" value="MBI3129184.1"/>
    <property type="molecule type" value="Genomic_DNA"/>
</dbReference>
<dbReference type="Pfam" id="PF07238">
    <property type="entry name" value="PilZ"/>
    <property type="match status" value="1"/>
</dbReference>
<accession>A0A932I4T7</accession>
<name>A0A932I4T7_UNCTE</name>
<dbReference type="Proteomes" id="UP000782312">
    <property type="component" value="Unassembled WGS sequence"/>
</dbReference>
<dbReference type="Gene3D" id="2.40.10.220">
    <property type="entry name" value="predicted glycosyltransferase like domains"/>
    <property type="match status" value="1"/>
</dbReference>
<proteinExistence type="predicted"/>
<dbReference type="GO" id="GO:0035438">
    <property type="term" value="F:cyclic-di-GMP binding"/>
    <property type="evidence" value="ECO:0007669"/>
    <property type="project" value="InterPro"/>
</dbReference>